<dbReference type="InterPro" id="IPR011991">
    <property type="entry name" value="ArsR-like_HTH"/>
</dbReference>
<evidence type="ECO:0000256" key="3">
    <source>
        <dbReference type="ARBA" id="ARBA00023163"/>
    </source>
</evidence>
<dbReference type="Gene3D" id="1.10.10.10">
    <property type="entry name" value="Winged helix-like DNA-binding domain superfamily/Winged helix DNA-binding domain"/>
    <property type="match status" value="1"/>
</dbReference>
<dbReference type="GO" id="GO:0003677">
    <property type="term" value="F:DNA binding"/>
    <property type="evidence" value="ECO:0007669"/>
    <property type="project" value="UniProtKB-KW"/>
</dbReference>
<dbReference type="Pfam" id="PF01638">
    <property type="entry name" value="HxlR"/>
    <property type="match status" value="1"/>
</dbReference>
<dbReference type="InterPro" id="IPR036388">
    <property type="entry name" value="WH-like_DNA-bd_sf"/>
</dbReference>
<dbReference type="PANTHER" id="PTHR33204:SF18">
    <property type="entry name" value="TRANSCRIPTIONAL REGULATORY PROTEIN"/>
    <property type="match status" value="1"/>
</dbReference>
<evidence type="ECO:0000256" key="2">
    <source>
        <dbReference type="ARBA" id="ARBA00023125"/>
    </source>
</evidence>
<keyword evidence="3" id="KW-0804">Transcription</keyword>
<keyword evidence="6" id="KW-1185">Reference proteome</keyword>
<dbReference type="InterPro" id="IPR036527">
    <property type="entry name" value="SCP2_sterol-bd_dom_sf"/>
</dbReference>
<proteinExistence type="predicted"/>
<dbReference type="EMBL" id="OBQD01000021">
    <property type="protein sequence ID" value="SOC46136.1"/>
    <property type="molecule type" value="Genomic_DNA"/>
</dbReference>
<sequence length="236" mass="26653">MLPVTNMEEHGSYGQFCPVSMAAEILCTRWTVLVLRELLCGTTRFNDLRRGVPRMSPALLSKRLKELERAGVIETAAGEKGTTEYRLSAAGRDLQPIIMGMGFWGQRWVESDLSLKNLDPSLLMWDMRRNLDPRPLPGRRCTIQFLYPELPPTRQNWWLVVDGDDVDLCGFNPGFDIDLLVTTSLRAMTAIWMGLSAVRREVEVGNLELDGDPEIARAMQQWLGLSKFAPQARTVS</sequence>
<feature type="domain" description="HTH hxlR-type" evidence="4">
    <location>
        <begin position="17"/>
        <end position="113"/>
    </location>
</feature>
<dbReference type="CDD" id="cd00090">
    <property type="entry name" value="HTH_ARSR"/>
    <property type="match status" value="1"/>
</dbReference>
<protein>
    <submittedName>
        <fullName evidence="5">HxlR family transcriptional regulator</fullName>
    </submittedName>
</protein>
<dbReference type="InterPro" id="IPR036390">
    <property type="entry name" value="WH_DNA-bd_sf"/>
</dbReference>
<dbReference type="SUPFAM" id="SSF55718">
    <property type="entry name" value="SCP-like"/>
    <property type="match status" value="1"/>
</dbReference>
<evidence type="ECO:0000313" key="5">
    <source>
        <dbReference type="EMBL" id="SOC46136.1"/>
    </source>
</evidence>
<keyword evidence="1" id="KW-0805">Transcription regulation</keyword>
<name>A0A285UZG8_9HYPH</name>
<dbReference type="GO" id="GO:0006355">
    <property type="term" value="P:regulation of DNA-templated transcription"/>
    <property type="evidence" value="ECO:0007669"/>
    <property type="project" value="UniProtKB-ARBA"/>
</dbReference>
<evidence type="ECO:0000313" key="6">
    <source>
        <dbReference type="Proteomes" id="UP000219167"/>
    </source>
</evidence>
<dbReference type="PANTHER" id="PTHR33204">
    <property type="entry name" value="TRANSCRIPTIONAL REGULATOR, MARR FAMILY"/>
    <property type="match status" value="1"/>
</dbReference>
<accession>A0A285UZG8</accession>
<dbReference type="PROSITE" id="PS51118">
    <property type="entry name" value="HTH_HXLR"/>
    <property type="match status" value="1"/>
</dbReference>
<dbReference type="AlphaFoldDB" id="A0A285UZG8"/>
<evidence type="ECO:0000256" key="1">
    <source>
        <dbReference type="ARBA" id="ARBA00023015"/>
    </source>
</evidence>
<keyword evidence="2" id="KW-0238">DNA-binding</keyword>
<dbReference type="SUPFAM" id="SSF46785">
    <property type="entry name" value="Winged helix' DNA-binding domain"/>
    <property type="match status" value="1"/>
</dbReference>
<reference evidence="5 6" key="1">
    <citation type="submission" date="2017-08" db="EMBL/GenBank/DDBJ databases">
        <authorList>
            <person name="de Groot N.N."/>
        </authorList>
    </citation>
    <scope>NUCLEOTIDE SEQUENCE [LARGE SCALE GENOMIC DNA]</scope>
    <source>
        <strain evidence="5 6">JC85</strain>
    </source>
</reference>
<gene>
    <name evidence="5" type="ORF">SAMN05892877_12116</name>
</gene>
<organism evidence="5 6">
    <name type="scientific">Rhizobium subbaraonis</name>
    <dbReference type="NCBI Taxonomy" id="908946"/>
    <lineage>
        <taxon>Bacteria</taxon>
        <taxon>Pseudomonadati</taxon>
        <taxon>Pseudomonadota</taxon>
        <taxon>Alphaproteobacteria</taxon>
        <taxon>Hyphomicrobiales</taxon>
        <taxon>Rhizobiaceae</taxon>
        <taxon>Rhizobium/Agrobacterium group</taxon>
        <taxon>Rhizobium</taxon>
    </lineage>
</organism>
<dbReference type="InterPro" id="IPR002577">
    <property type="entry name" value="HTH_HxlR"/>
</dbReference>
<evidence type="ECO:0000259" key="4">
    <source>
        <dbReference type="PROSITE" id="PS51118"/>
    </source>
</evidence>
<dbReference type="Proteomes" id="UP000219167">
    <property type="component" value="Unassembled WGS sequence"/>
</dbReference>